<evidence type="ECO:0000313" key="2">
    <source>
        <dbReference type="EMBL" id="KAG5189097.1"/>
    </source>
</evidence>
<dbReference type="AlphaFoldDB" id="A0A835ZBH2"/>
<evidence type="ECO:0008006" key="4">
    <source>
        <dbReference type="Google" id="ProtNLM"/>
    </source>
</evidence>
<dbReference type="EMBL" id="JAFCMP010000057">
    <property type="protein sequence ID" value="KAG5189097.1"/>
    <property type="molecule type" value="Genomic_DNA"/>
</dbReference>
<feature type="signal peptide" evidence="1">
    <location>
        <begin position="1"/>
        <end position="18"/>
    </location>
</feature>
<protein>
    <recommendedName>
        <fullName evidence="4">Secreted protein</fullName>
    </recommendedName>
</protein>
<keyword evidence="3" id="KW-1185">Reference proteome</keyword>
<evidence type="ECO:0000313" key="3">
    <source>
        <dbReference type="Proteomes" id="UP000664859"/>
    </source>
</evidence>
<keyword evidence="1" id="KW-0732">Signal</keyword>
<organism evidence="2 3">
    <name type="scientific">Tribonema minus</name>
    <dbReference type="NCBI Taxonomy" id="303371"/>
    <lineage>
        <taxon>Eukaryota</taxon>
        <taxon>Sar</taxon>
        <taxon>Stramenopiles</taxon>
        <taxon>Ochrophyta</taxon>
        <taxon>PX clade</taxon>
        <taxon>Xanthophyceae</taxon>
        <taxon>Tribonematales</taxon>
        <taxon>Tribonemataceae</taxon>
        <taxon>Tribonema</taxon>
    </lineage>
</organism>
<name>A0A835ZBH2_9STRA</name>
<evidence type="ECO:0000256" key="1">
    <source>
        <dbReference type="SAM" id="SignalP"/>
    </source>
</evidence>
<proteinExistence type="predicted"/>
<sequence>MSWSWALNLSISCRLARAAAVLGCQCAGLQVYTCGRRQLTCRAPFSQHAVTAQRQRCTSCNSRRALVAVLSARWRRLHRSADCAAAIPDSVLSVHWLTDPVFLCPALCMEVVESCALHAACIAA</sequence>
<accession>A0A835ZBH2</accession>
<reference evidence="2" key="1">
    <citation type="submission" date="2021-02" db="EMBL/GenBank/DDBJ databases">
        <title>First Annotated Genome of the Yellow-green Alga Tribonema minus.</title>
        <authorList>
            <person name="Mahan K.M."/>
        </authorList>
    </citation>
    <scope>NUCLEOTIDE SEQUENCE</scope>
    <source>
        <strain evidence="2">UTEX B ZZ1240</strain>
    </source>
</reference>
<dbReference type="Proteomes" id="UP000664859">
    <property type="component" value="Unassembled WGS sequence"/>
</dbReference>
<feature type="chain" id="PRO_5032802949" description="Secreted protein" evidence="1">
    <location>
        <begin position="19"/>
        <end position="124"/>
    </location>
</feature>
<gene>
    <name evidence="2" type="ORF">JKP88DRAFT_217970</name>
</gene>
<comment type="caution">
    <text evidence="2">The sequence shown here is derived from an EMBL/GenBank/DDBJ whole genome shotgun (WGS) entry which is preliminary data.</text>
</comment>